<dbReference type="SUPFAM" id="SSF140459">
    <property type="entry name" value="PE/PPE dimer-like"/>
    <property type="match status" value="1"/>
</dbReference>
<dbReference type="EMBL" id="BRXE01000007">
    <property type="protein sequence ID" value="GLB81912.1"/>
    <property type="molecule type" value="Genomic_DNA"/>
</dbReference>
<keyword evidence="8" id="KW-1185">Reference proteome</keyword>
<reference evidence="7" key="1">
    <citation type="submission" date="2022-08" db="EMBL/GenBank/DDBJ databases">
        <title>Mycobacterium kiyosense sp. nov., scotochromogenic slow-glowing species isolated from respiratory specimens.</title>
        <authorList>
            <person name="Fukano H."/>
            <person name="Kazumi Y."/>
            <person name="Sakagami N."/>
            <person name="Ato M."/>
            <person name="Mitarai S."/>
            <person name="Hoshino Y."/>
        </authorList>
    </citation>
    <scope>NUCLEOTIDE SEQUENCE</scope>
    <source>
        <strain evidence="7">1413</strain>
        <strain evidence="6">SRL2020-028</strain>
    </source>
</reference>
<evidence type="ECO:0000256" key="1">
    <source>
        <dbReference type="ARBA" id="ARBA00010652"/>
    </source>
</evidence>
<dbReference type="Pfam" id="PF18878">
    <property type="entry name" value="PPE-PPW"/>
    <property type="match status" value="1"/>
</dbReference>
<protein>
    <submittedName>
        <fullName evidence="7">PPE family protein</fullName>
    </submittedName>
</protein>
<name>A0A9P3UXN4_9MYCO</name>
<feature type="region of interest" description="Disordered" evidence="2">
    <location>
        <begin position="385"/>
        <end position="491"/>
    </location>
</feature>
<feature type="domain" description="PPE" evidence="4">
    <location>
        <begin position="6"/>
        <end position="169"/>
    </location>
</feature>
<dbReference type="GeneID" id="83628777"/>
<dbReference type="AlphaFoldDB" id="A0A9P3UXN4"/>
<evidence type="ECO:0000259" key="5">
    <source>
        <dbReference type="Pfam" id="PF18878"/>
    </source>
</evidence>
<evidence type="ECO:0000313" key="8">
    <source>
        <dbReference type="Proteomes" id="UP001064782"/>
    </source>
</evidence>
<keyword evidence="3" id="KW-0472">Membrane</keyword>
<evidence type="ECO:0000313" key="7">
    <source>
        <dbReference type="EMBL" id="GLD30869.1"/>
    </source>
</evidence>
<dbReference type="EMBL" id="BRZI01000018">
    <property type="protein sequence ID" value="GLD30869.1"/>
    <property type="molecule type" value="Genomic_DNA"/>
</dbReference>
<dbReference type="Proteomes" id="UP001064782">
    <property type="component" value="Unassembled WGS sequence"/>
</dbReference>
<dbReference type="Gene3D" id="1.20.1260.20">
    <property type="entry name" value="PPE superfamily"/>
    <property type="match status" value="1"/>
</dbReference>
<feature type="compositionally biased region" description="Low complexity" evidence="2">
    <location>
        <begin position="456"/>
        <end position="469"/>
    </location>
</feature>
<gene>
    <name evidence="7" type="primary">PPE4</name>
    <name evidence="7" type="ORF">Mkiyose1413_27520</name>
    <name evidence="6" type="ORF">SRL2020028_11680</name>
</gene>
<feature type="transmembrane region" description="Helical" evidence="3">
    <location>
        <begin position="226"/>
        <end position="250"/>
    </location>
</feature>
<keyword evidence="3" id="KW-0812">Transmembrane</keyword>
<proteinExistence type="inferred from homology"/>
<evidence type="ECO:0000256" key="3">
    <source>
        <dbReference type="SAM" id="Phobius"/>
    </source>
</evidence>
<feature type="compositionally biased region" description="Low complexity" evidence="2">
    <location>
        <begin position="385"/>
        <end position="396"/>
    </location>
</feature>
<accession>A0A9P3UXN4</accession>
<comment type="caution">
    <text evidence="7">The sequence shown here is derived from an EMBL/GenBank/DDBJ whole genome shotgun (WGS) entry which is preliminary data.</text>
</comment>
<dbReference type="GO" id="GO:0052572">
    <property type="term" value="P:response to host immune response"/>
    <property type="evidence" value="ECO:0007669"/>
    <property type="project" value="TreeGrafter"/>
</dbReference>
<sequence length="491" mass="50217">MTAPVWMASPPEVHSALLYSGPGAGALLAAASAWTMLAEEYAGAAADLGALLGSVPGSVWQGSTAERYLAAHVPYLVWLTAQSRDSAETALQHEVAAGAYTMALAAMPTLAELAANHVVHGILLATNFFGVNTIPIALNEADYARMWIQAATVMSTYQAVTESALASVPARTPAPQVLSNPAAATNPLAQIWNTIVDLLEPTFLTFPAGQETIEFLRNPALFLQGFLLDFAANPVVALTTWGPTLFLISYNFWGWPLWWTLYGMILSSPLWMAAAVGLAGLSGLAGLAALGTDPVPAEADIGALPAEAATQTYPAVVSAAAAPGPATGSGTSTAPASGGAGTIAALVAPAPAVPYAVAGIDPDDGVGPTLTDRTGVLAPAPQLAAVTPAAASSSAAQRRKARRRRGADVKDRGYVYEFMESDEPTHSDPPEVGIRPSGQGAGTPFGFTGTQPSTRSAAAAGMASLADDAFGNGPTEPLLPTTWHGEAEPPD</sequence>
<dbReference type="Pfam" id="PF00823">
    <property type="entry name" value="PPE"/>
    <property type="match status" value="1"/>
</dbReference>
<dbReference type="RefSeq" id="WP_236979730.1">
    <property type="nucleotide sequence ID" value="NZ_BRXE01000007.1"/>
</dbReference>
<evidence type="ECO:0000313" key="6">
    <source>
        <dbReference type="EMBL" id="GLB81912.1"/>
    </source>
</evidence>
<evidence type="ECO:0000259" key="4">
    <source>
        <dbReference type="Pfam" id="PF00823"/>
    </source>
</evidence>
<dbReference type="InterPro" id="IPR043641">
    <property type="entry name" value="PPE-PPW_C"/>
</dbReference>
<dbReference type="InterPro" id="IPR038332">
    <property type="entry name" value="PPE_sf"/>
</dbReference>
<feature type="transmembrane region" description="Helical" evidence="3">
    <location>
        <begin position="270"/>
        <end position="290"/>
    </location>
</feature>
<comment type="similarity">
    <text evidence="1">Belongs to the mycobacterial PPE family.</text>
</comment>
<dbReference type="Proteomes" id="UP001165663">
    <property type="component" value="Unassembled WGS sequence"/>
</dbReference>
<evidence type="ECO:0000256" key="2">
    <source>
        <dbReference type="SAM" id="MobiDB-lite"/>
    </source>
</evidence>
<dbReference type="PANTHER" id="PTHR46766">
    <property type="entry name" value="GLUTAMINE-RICH PROTEIN 2"/>
    <property type="match status" value="1"/>
</dbReference>
<keyword evidence="3" id="KW-1133">Transmembrane helix</keyword>
<feature type="domain" description="PPE-PPW subfamily C-terminal" evidence="5">
    <location>
        <begin position="437"/>
        <end position="483"/>
    </location>
</feature>
<dbReference type="PANTHER" id="PTHR46766:SF1">
    <property type="entry name" value="GLUTAMINE-RICH PROTEIN 2"/>
    <property type="match status" value="1"/>
</dbReference>
<dbReference type="InterPro" id="IPR000030">
    <property type="entry name" value="PPE_dom"/>
</dbReference>
<organism evidence="7 8">
    <name type="scientific">Mycobacterium kiyosense</name>
    <dbReference type="NCBI Taxonomy" id="2871094"/>
    <lineage>
        <taxon>Bacteria</taxon>
        <taxon>Bacillati</taxon>
        <taxon>Actinomycetota</taxon>
        <taxon>Actinomycetes</taxon>
        <taxon>Mycobacteriales</taxon>
        <taxon>Mycobacteriaceae</taxon>
        <taxon>Mycobacterium</taxon>
    </lineage>
</organism>